<dbReference type="KEGG" id="lul:LPB138_01595"/>
<feature type="transmembrane region" description="Helical" evidence="1">
    <location>
        <begin position="9"/>
        <end position="28"/>
    </location>
</feature>
<keyword evidence="1" id="KW-0472">Membrane</keyword>
<evidence type="ECO:0000313" key="2">
    <source>
        <dbReference type="EMBL" id="AOW19457.1"/>
    </source>
</evidence>
<reference evidence="2 3" key="1">
    <citation type="submission" date="2016-10" db="EMBL/GenBank/DDBJ databases">
        <title>Lutibacter sp. LPB0138, isolated from marine gastropod.</title>
        <authorList>
            <person name="Kim E."/>
            <person name="Yi H."/>
        </authorList>
    </citation>
    <scope>NUCLEOTIDE SEQUENCE [LARGE SCALE GENOMIC DNA]</scope>
    <source>
        <strain evidence="2 3">LPB0138</strain>
    </source>
</reference>
<dbReference type="EMBL" id="CP017478">
    <property type="protein sequence ID" value="AOW19457.1"/>
    <property type="molecule type" value="Genomic_DNA"/>
</dbReference>
<feature type="transmembrane region" description="Helical" evidence="1">
    <location>
        <begin position="61"/>
        <end position="80"/>
    </location>
</feature>
<evidence type="ECO:0000313" key="3">
    <source>
        <dbReference type="Proteomes" id="UP000176050"/>
    </source>
</evidence>
<dbReference type="Proteomes" id="UP000176050">
    <property type="component" value="Chromosome"/>
</dbReference>
<dbReference type="OrthoDB" id="1144067at2"/>
<evidence type="ECO:0000256" key="1">
    <source>
        <dbReference type="SAM" id="Phobius"/>
    </source>
</evidence>
<accession>A0A1D8P4H6</accession>
<keyword evidence="3" id="KW-1185">Reference proteome</keyword>
<dbReference type="STRING" id="1850246.LPB138_01595"/>
<organism evidence="2 3">
    <name type="scientific">Urechidicola croceus</name>
    <dbReference type="NCBI Taxonomy" id="1850246"/>
    <lineage>
        <taxon>Bacteria</taxon>
        <taxon>Pseudomonadati</taxon>
        <taxon>Bacteroidota</taxon>
        <taxon>Flavobacteriia</taxon>
        <taxon>Flavobacteriales</taxon>
        <taxon>Flavobacteriaceae</taxon>
        <taxon>Urechidicola</taxon>
    </lineage>
</organism>
<keyword evidence="1" id="KW-1133">Transmembrane helix</keyword>
<name>A0A1D8P4H6_9FLAO</name>
<gene>
    <name evidence="2" type="ORF">LPB138_01595</name>
</gene>
<keyword evidence="1" id="KW-0812">Transmembrane</keyword>
<sequence length="92" mass="10433">MNLSKNKKLVISIVLDALGYVSIIFPPFDFVWAPLSAYIMTKLYKGKKGKIAAVVSFVEEALPFLDVIPTFTLMWLYTYVIDKKKVKTVVDV</sequence>
<dbReference type="AlphaFoldDB" id="A0A1D8P4H6"/>
<protein>
    <submittedName>
        <fullName evidence="2">Uncharacterized protein</fullName>
    </submittedName>
</protein>
<proteinExistence type="predicted"/>
<dbReference type="RefSeq" id="WP_070235573.1">
    <property type="nucleotide sequence ID" value="NZ_CP017478.1"/>
</dbReference>